<dbReference type="Gene3D" id="3.40.50.300">
    <property type="entry name" value="P-loop containing nucleotide triphosphate hydrolases"/>
    <property type="match status" value="1"/>
</dbReference>
<name>A0AAU7V517_9ACTO</name>
<dbReference type="SUPFAM" id="SSF52540">
    <property type="entry name" value="P-loop containing nucleoside triphosphate hydrolases"/>
    <property type="match status" value="1"/>
</dbReference>
<dbReference type="GO" id="GO:0016301">
    <property type="term" value="F:kinase activity"/>
    <property type="evidence" value="ECO:0007669"/>
    <property type="project" value="UniProtKB-KW"/>
</dbReference>
<dbReference type="KEGG" id="sapp:SAC06_05750"/>
<dbReference type="InterPro" id="IPR027417">
    <property type="entry name" value="P-loop_NTPase"/>
</dbReference>
<dbReference type="InterPro" id="IPR031322">
    <property type="entry name" value="Shikimate/glucono_kinase"/>
</dbReference>
<organism evidence="1">
    <name type="scientific">Scrofimicrobium appendicitidis</name>
    <dbReference type="NCBI Taxonomy" id="3079930"/>
    <lineage>
        <taxon>Bacteria</taxon>
        <taxon>Bacillati</taxon>
        <taxon>Actinomycetota</taxon>
        <taxon>Actinomycetes</taxon>
        <taxon>Actinomycetales</taxon>
        <taxon>Actinomycetaceae</taxon>
        <taxon>Scrofimicrobium</taxon>
    </lineage>
</organism>
<keyword evidence="1" id="KW-0808">Transferase</keyword>
<accession>A0AAU7V517</accession>
<gene>
    <name evidence="1" type="ORF">SAC06_05750</name>
</gene>
<dbReference type="AlphaFoldDB" id="A0AAU7V517"/>
<reference evidence="1" key="1">
    <citation type="submission" date="2023-11" db="EMBL/GenBank/DDBJ databases">
        <title>Scrofimicrobium hongkongense sp. nov., isolated from a patient with peritonitis.</title>
        <authorList>
            <person name="Lao H.Y."/>
            <person name="Wong A.Y.P."/>
            <person name="Ng T.L."/>
            <person name="Wong R.Y.L."/>
            <person name="Yau M.C.Y."/>
            <person name="Lam J.Y.W."/>
            <person name="Siu G.K.H."/>
        </authorList>
    </citation>
    <scope>NUCLEOTIDE SEQUENCE</scope>
    <source>
        <strain evidence="1">R131</strain>
    </source>
</reference>
<dbReference type="EMBL" id="CP138335">
    <property type="protein sequence ID" value="XBW07161.1"/>
    <property type="molecule type" value="Genomic_DNA"/>
</dbReference>
<sequence>MRPVVILVGATGSGRTLVGRALAAQLNTTVVETEDVIEAQTGQTLAELALADEPERFREQIGSAATAALGSSGVVTLLPSAVGDPKVAELMAEAGAAGSVLVALTADLTTLARRTGLNAPRSAALGQPRRWFGDHVRALVEQYSTLGAVEISTVDRDPAEVATEICQRFALQ</sequence>
<protein>
    <submittedName>
        <fullName evidence="1">Shikimate kinase</fullName>
    </submittedName>
</protein>
<dbReference type="RefSeq" id="WP_350257367.1">
    <property type="nucleotide sequence ID" value="NZ_CP138335.1"/>
</dbReference>
<proteinExistence type="predicted"/>
<dbReference type="PRINTS" id="PR01100">
    <property type="entry name" value="SHIKIMTKNASE"/>
</dbReference>
<keyword evidence="1" id="KW-0418">Kinase</keyword>
<dbReference type="Pfam" id="PF01202">
    <property type="entry name" value="SKI"/>
    <property type="match status" value="1"/>
</dbReference>
<evidence type="ECO:0000313" key="1">
    <source>
        <dbReference type="EMBL" id="XBW07161.1"/>
    </source>
</evidence>